<evidence type="ECO:0000313" key="2">
    <source>
        <dbReference type="Proteomes" id="UP000037109"/>
    </source>
</evidence>
<organism evidence="1 2">
    <name type="scientific">Sporosarcina globispora</name>
    <name type="common">Bacillus globisporus</name>
    <dbReference type="NCBI Taxonomy" id="1459"/>
    <lineage>
        <taxon>Bacteria</taxon>
        <taxon>Bacillati</taxon>
        <taxon>Bacillota</taxon>
        <taxon>Bacilli</taxon>
        <taxon>Bacillales</taxon>
        <taxon>Caryophanaceae</taxon>
        <taxon>Sporosarcina</taxon>
    </lineage>
</organism>
<dbReference type="STRING" id="1459.AF332_04775"/>
<dbReference type="AlphaFoldDB" id="A0A0M0G8H7"/>
<protein>
    <recommendedName>
        <fullName evidence="3">Transcriptional regulator</fullName>
    </recommendedName>
</protein>
<accession>A0A0M0G8H7</accession>
<evidence type="ECO:0000313" key="1">
    <source>
        <dbReference type="EMBL" id="KON86205.1"/>
    </source>
</evidence>
<dbReference type="InterPro" id="IPR036390">
    <property type="entry name" value="WH_DNA-bd_sf"/>
</dbReference>
<evidence type="ECO:0008006" key="3">
    <source>
        <dbReference type="Google" id="ProtNLM"/>
    </source>
</evidence>
<keyword evidence="2" id="KW-1185">Reference proteome</keyword>
<dbReference type="SUPFAM" id="SSF46785">
    <property type="entry name" value="Winged helix' DNA-binding domain"/>
    <property type="match status" value="1"/>
</dbReference>
<gene>
    <name evidence="1" type="ORF">AF332_04775</name>
</gene>
<proteinExistence type="predicted"/>
<comment type="caution">
    <text evidence="1">The sequence shown here is derived from an EMBL/GenBank/DDBJ whole genome shotgun (WGS) entry which is preliminary data.</text>
</comment>
<dbReference type="EMBL" id="LGUF01000007">
    <property type="protein sequence ID" value="KON86205.1"/>
    <property type="molecule type" value="Genomic_DNA"/>
</dbReference>
<name>A0A0M0G8H7_SPOGL</name>
<dbReference type="Proteomes" id="UP000037109">
    <property type="component" value="Unassembled WGS sequence"/>
</dbReference>
<sequence>MKAGDFLLSIGIVGSQQFIDEISKYYRLYPSFRIVSYTYTSPGELDALIECAVKECNFLMFSGIIPYHYAKKILIHFPIGSSYLSFNENMVALSLLSIYYHRSLTLSEVSIDLPRREFLEGVLSEAGIAESASFVKEYPWIYDSLEERELSIEEFVTYHSALYEDKKTALALTSIHAVYDQLQERGIPSMFMIQSVPTIKGGLEKAITLAELNQSKNSQVAAVCFKNIGNEQITLFAKSMQAKVTSSDSGLQLVLSNRGVLQTLILNQKLAGLFNEMTTIYGKISFGIGYGYTVKEAESHAITALEFAEKKPVERAVYLLDEEKKLTGPLFQNEERYALKNEDPLVKKLSGELKMSSKNLSRFLYFLQVHDFRPFSSHELADYFTISRRSAERMIKKLLDQQLLQVAGEEQPYEQGRPRSLYQAGSKLKGLR</sequence>
<reference evidence="2" key="1">
    <citation type="submission" date="2015-07" db="EMBL/GenBank/DDBJ databases">
        <title>Fjat-10036 dsm4.</title>
        <authorList>
            <person name="Liu B."/>
            <person name="Wang J."/>
            <person name="Zhu Y."/>
            <person name="Liu G."/>
            <person name="Chen Q."/>
            <person name="Chen Z."/>
            <person name="Lan J."/>
            <person name="Che J."/>
            <person name="Ge C."/>
            <person name="Shi H."/>
            <person name="Pan Z."/>
            <person name="Liu X."/>
        </authorList>
    </citation>
    <scope>NUCLEOTIDE SEQUENCE [LARGE SCALE GENOMIC DNA]</scope>
    <source>
        <strain evidence="2">DSM 4</strain>
    </source>
</reference>
<dbReference type="PATRIC" id="fig|1459.3.peg.998"/>